<name>A0A8X6U4P3_NEPPI</name>
<protein>
    <recommendedName>
        <fullName evidence="1">DUF7041 domain-containing protein</fullName>
    </recommendedName>
</protein>
<evidence type="ECO:0000313" key="3">
    <source>
        <dbReference type="Proteomes" id="UP000887013"/>
    </source>
</evidence>
<organism evidence="2 3">
    <name type="scientific">Nephila pilipes</name>
    <name type="common">Giant wood spider</name>
    <name type="synonym">Nephila maculata</name>
    <dbReference type="NCBI Taxonomy" id="299642"/>
    <lineage>
        <taxon>Eukaryota</taxon>
        <taxon>Metazoa</taxon>
        <taxon>Ecdysozoa</taxon>
        <taxon>Arthropoda</taxon>
        <taxon>Chelicerata</taxon>
        <taxon>Arachnida</taxon>
        <taxon>Araneae</taxon>
        <taxon>Araneomorphae</taxon>
        <taxon>Entelegynae</taxon>
        <taxon>Araneoidea</taxon>
        <taxon>Nephilidae</taxon>
        <taxon>Nephila</taxon>
    </lineage>
</organism>
<keyword evidence="3" id="KW-1185">Reference proteome</keyword>
<dbReference type="Pfam" id="PF23055">
    <property type="entry name" value="DUF7041"/>
    <property type="match status" value="1"/>
</dbReference>
<dbReference type="OrthoDB" id="6430943at2759"/>
<dbReference type="PANTHER" id="PTHR33327:SF3">
    <property type="entry name" value="RNA-DIRECTED DNA POLYMERASE"/>
    <property type="match status" value="1"/>
</dbReference>
<dbReference type="Proteomes" id="UP000887013">
    <property type="component" value="Unassembled WGS sequence"/>
</dbReference>
<accession>A0A8X6U4P3</accession>
<dbReference type="EMBL" id="BMAW01022495">
    <property type="protein sequence ID" value="GFT78075.1"/>
    <property type="molecule type" value="Genomic_DNA"/>
</dbReference>
<feature type="domain" description="DUF7041" evidence="1">
    <location>
        <begin position="62"/>
        <end position="139"/>
    </location>
</feature>
<sequence>MLLESEKCYDSKSLNWFTWTCSTRITFLWITATKAKKRNLMQQPQRSAEQHNFLLLRSFSKVPSFSKPDPKIWFLQLEAQSRNVKLTVDQAKYDYVISSTEPDILSQVSDIFLSPPPDGKYQTIKEKLTSLYADSKTEKT</sequence>
<dbReference type="InterPro" id="IPR055469">
    <property type="entry name" value="DUF7041"/>
</dbReference>
<dbReference type="PANTHER" id="PTHR33327">
    <property type="entry name" value="ENDONUCLEASE"/>
    <property type="match status" value="1"/>
</dbReference>
<reference evidence="2" key="1">
    <citation type="submission" date="2020-08" db="EMBL/GenBank/DDBJ databases">
        <title>Multicomponent nature underlies the extraordinary mechanical properties of spider dragline silk.</title>
        <authorList>
            <person name="Kono N."/>
            <person name="Nakamura H."/>
            <person name="Mori M."/>
            <person name="Yoshida Y."/>
            <person name="Ohtoshi R."/>
            <person name="Malay A.D."/>
            <person name="Moran D.A.P."/>
            <person name="Tomita M."/>
            <person name="Numata K."/>
            <person name="Arakawa K."/>
        </authorList>
    </citation>
    <scope>NUCLEOTIDE SEQUENCE</scope>
</reference>
<proteinExistence type="predicted"/>
<comment type="caution">
    <text evidence="2">The sequence shown here is derived from an EMBL/GenBank/DDBJ whole genome shotgun (WGS) entry which is preliminary data.</text>
</comment>
<evidence type="ECO:0000313" key="2">
    <source>
        <dbReference type="EMBL" id="GFT78075.1"/>
    </source>
</evidence>
<gene>
    <name evidence="2" type="ORF">NPIL_494991</name>
</gene>
<evidence type="ECO:0000259" key="1">
    <source>
        <dbReference type="Pfam" id="PF23055"/>
    </source>
</evidence>
<dbReference type="AlphaFoldDB" id="A0A8X6U4P3"/>